<accession>A0A1H7L822</accession>
<evidence type="ECO:0000313" key="1">
    <source>
        <dbReference type="EMBL" id="SEK94407.1"/>
    </source>
</evidence>
<dbReference type="Proteomes" id="UP000199283">
    <property type="component" value="Unassembled WGS sequence"/>
</dbReference>
<keyword evidence="2" id="KW-1185">Reference proteome</keyword>
<dbReference type="STRING" id="188906.SAMN04488526_1619"/>
<dbReference type="EMBL" id="FNZQ01000002">
    <property type="protein sequence ID" value="SEK94407.1"/>
    <property type="molecule type" value="Genomic_DNA"/>
</dbReference>
<dbReference type="RefSeq" id="WP_092761635.1">
    <property type="nucleotide sequence ID" value="NZ_CAXBJT010000011.1"/>
</dbReference>
<evidence type="ECO:0008006" key="3">
    <source>
        <dbReference type="Google" id="ProtNLM"/>
    </source>
</evidence>
<organism evidence="1 2">
    <name type="scientific">Jannaschia helgolandensis</name>
    <dbReference type="NCBI Taxonomy" id="188906"/>
    <lineage>
        <taxon>Bacteria</taxon>
        <taxon>Pseudomonadati</taxon>
        <taxon>Pseudomonadota</taxon>
        <taxon>Alphaproteobacteria</taxon>
        <taxon>Rhodobacterales</taxon>
        <taxon>Roseobacteraceae</taxon>
        <taxon>Jannaschia</taxon>
    </lineage>
</organism>
<reference evidence="1 2" key="1">
    <citation type="submission" date="2016-10" db="EMBL/GenBank/DDBJ databases">
        <authorList>
            <person name="de Groot N.N."/>
        </authorList>
    </citation>
    <scope>NUCLEOTIDE SEQUENCE [LARGE SCALE GENOMIC DNA]</scope>
    <source>
        <strain evidence="1 2">DSM 14858</strain>
    </source>
</reference>
<sequence length="140" mass="15614">MKDALTIYQYHLDSVSQLIWDRDFEGVTALMTYPHELATARGVTVVDRPETMVDWAREFRAHLDQLGATSYHRVAVAAAISGEDESEISGFHRVYVLSGATHLIDPYISEATLKLCDGVWLGSGVRAVLRSTRYPVDDEA</sequence>
<evidence type="ECO:0000313" key="2">
    <source>
        <dbReference type="Proteomes" id="UP000199283"/>
    </source>
</evidence>
<dbReference type="OrthoDB" id="7717972at2"/>
<dbReference type="AlphaFoldDB" id="A0A1H7L822"/>
<name>A0A1H7L822_9RHOB</name>
<proteinExistence type="predicted"/>
<gene>
    <name evidence="1" type="ORF">SAMN04488526_1619</name>
</gene>
<protein>
    <recommendedName>
        <fullName evidence="3">SnoaL-like domain-containing protein</fullName>
    </recommendedName>
</protein>